<feature type="chain" id="PRO_5026843570" evidence="3">
    <location>
        <begin position="22"/>
        <end position="128"/>
    </location>
</feature>
<evidence type="ECO:0000313" key="5">
    <source>
        <dbReference type="Proteomes" id="UP000504603"/>
    </source>
</evidence>
<keyword evidence="1" id="KW-0646">Protease inhibitor</keyword>
<evidence type="ECO:0000256" key="3">
    <source>
        <dbReference type="SAM" id="SignalP"/>
    </source>
</evidence>
<proteinExistence type="predicted"/>
<reference evidence="6" key="1">
    <citation type="submission" date="2025-08" db="UniProtKB">
        <authorList>
            <consortium name="RefSeq"/>
        </authorList>
    </citation>
    <scope>IDENTIFICATION</scope>
    <source>
        <strain evidence="6">OHB3-1</strain>
    </source>
</reference>
<dbReference type="PANTHER" id="PTHR47373">
    <property type="entry name" value="CYSTEINE PROTEINASE INHIBITOR 2"/>
    <property type="match status" value="1"/>
</dbReference>
<dbReference type="PANTHER" id="PTHR47373:SF1">
    <property type="entry name" value="CYSTEINE PROTEINASE INHIBITOR 2"/>
    <property type="match status" value="1"/>
</dbReference>
<dbReference type="Pfam" id="PF16845">
    <property type="entry name" value="SQAPI"/>
    <property type="match status" value="1"/>
</dbReference>
<dbReference type="RefSeq" id="XP_022150412.1">
    <property type="nucleotide sequence ID" value="XM_022294720.1"/>
</dbReference>
<keyword evidence="2" id="KW-0789">Thiol protease inhibitor</keyword>
<evidence type="ECO:0000313" key="6">
    <source>
        <dbReference type="RefSeq" id="XP_022150412.1"/>
    </source>
</evidence>
<sequence length="128" mass="14144">MARRRLIAAAIAIAAVTLAAAAEGYGGRLGGRTEIEDVRTNEEVQELGRFCVEEYNRRRNGGGEVRFRAVVAAEKQVVAGMKYYLKISGSVKGESEMLFDSIVIVKPWLRSKQLLHFSPSTILIANKF</sequence>
<dbReference type="SMART" id="SM00043">
    <property type="entry name" value="CY"/>
    <property type="match status" value="1"/>
</dbReference>
<dbReference type="GO" id="GO:0004869">
    <property type="term" value="F:cysteine-type endopeptidase inhibitor activity"/>
    <property type="evidence" value="ECO:0007669"/>
    <property type="project" value="UniProtKB-KW"/>
</dbReference>
<dbReference type="KEGG" id="mcha:111018574"/>
<evidence type="ECO:0000256" key="1">
    <source>
        <dbReference type="ARBA" id="ARBA00022690"/>
    </source>
</evidence>
<dbReference type="Proteomes" id="UP000504603">
    <property type="component" value="Unplaced"/>
</dbReference>
<dbReference type="SUPFAM" id="SSF54403">
    <property type="entry name" value="Cystatin/monellin"/>
    <property type="match status" value="1"/>
</dbReference>
<keyword evidence="3" id="KW-0732">Signal</keyword>
<accession>A0A6J1DAN3</accession>
<feature type="signal peptide" evidence="3">
    <location>
        <begin position="1"/>
        <end position="21"/>
    </location>
</feature>
<dbReference type="InterPro" id="IPR046350">
    <property type="entry name" value="Cystatin_sf"/>
</dbReference>
<dbReference type="CDD" id="cd00042">
    <property type="entry name" value="CY"/>
    <property type="match status" value="1"/>
</dbReference>
<keyword evidence="5" id="KW-1185">Reference proteome</keyword>
<dbReference type="Gene3D" id="3.10.450.10">
    <property type="match status" value="1"/>
</dbReference>
<protein>
    <submittedName>
        <fullName evidence="6">Cysteine proteinase inhibitor B</fullName>
    </submittedName>
</protein>
<dbReference type="InterPro" id="IPR000010">
    <property type="entry name" value="Cystatin_dom"/>
</dbReference>
<organism evidence="5 6">
    <name type="scientific">Momordica charantia</name>
    <name type="common">Bitter gourd</name>
    <name type="synonym">Balsam pear</name>
    <dbReference type="NCBI Taxonomy" id="3673"/>
    <lineage>
        <taxon>Eukaryota</taxon>
        <taxon>Viridiplantae</taxon>
        <taxon>Streptophyta</taxon>
        <taxon>Embryophyta</taxon>
        <taxon>Tracheophyta</taxon>
        <taxon>Spermatophyta</taxon>
        <taxon>Magnoliopsida</taxon>
        <taxon>eudicotyledons</taxon>
        <taxon>Gunneridae</taxon>
        <taxon>Pentapetalae</taxon>
        <taxon>rosids</taxon>
        <taxon>fabids</taxon>
        <taxon>Cucurbitales</taxon>
        <taxon>Cucurbitaceae</taxon>
        <taxon>Momordiceae</taxon>
        <taxon>Momordica</taxon>
    </lineage>
</organism>
<gene>
    <name evidence="6" type="primary">LOC111018574</name>
</gene>
<feature type="domain" description="Cystatin" evidence="4">
    <location>
        <begin position="27"/>
        <end position="120"/>
    </location>
</feature>
<dbReference type="GeneID" id="111018574"/>
<dbReference type="AlphaFoldDB" id="A0A6J1DAN3"/>
<evidence type="ECO:0000256" key="2">
    <source>
        <dbReference type="ARBA" id="ARBA00022704"/>
    </source>
</evidence>
<evidence type="ECO:0000259" key="4">
    <source>
        <dbReference type="SMART" id="SM00043"/>
    </source>
</evidence>
<name>A0A6J1DAN3_MOMCH</name>
<dbReference type="OrthoDB" id="1908104at2759"/>